<reference evidence="3" key="1">
    <citation type="journal article" date="2019" name="Int. J. Syst. Evol. Microbiol.">
        <title>The Global Catalogue of Microorganisms (GCM) 10K type strain sequencing project: providing services to taxonomists for standard genome sequencing and annotation.</title>
        <authorList>
            <consortium name="The Broad Institute Genomics Platform"/>
            <consortium name="The Broad Institute Genome Sequencing Center for Infectious Disease"/>
            <person name="Wu L."/>
            <person name="Ma J."/>
        </authorList>
    </citation>
    <scope>NUCLEOTIDE SEQUENCE [LARGE SCALE GENOMIC DNA]</scope>
    <source>
        <strain evidence="3">CGMCC 4.7317</strain>
    </source>
</reference>
<dbReference type="InterPro" id="IPR000182">
    <property type="entry name" value="GNAT_dom"/>
</dbReference>
<dbReference type="InterPro" id="IPR051531">
    <property type="entry name" value="N-acetyltransferase"/>
</dbReference>
<keyword evidence="2" id="KW-0012">Acyltransferase</keyword>
<dbReference type="PANTHER" id="PTHR43792">
    <property type="entry name" value="GNAT FAMILY, PUTATIVE (AFU_ORTHOLOGUE AFUA_3G00765)-RELATED-RELATED"/>
    <property type="match status" value="1"/>
</dbReference>
<dbReference type="EMBL" id="JBHSTI010000008">
    <property type="protein sequence ID" value="MFC6238640.1"/>
    <property type="molecule type" value="Genomic_DNA"/>
</dbReference>
<dbReference type="SUPFAM" id="SSF55729">
    <property type="entry name" value="Acyl-CoA N-acyltransferases (Nat)"/>
    <property type="match status" value="1"/>
</dbReference>
<comment type="caution">
    <text evidence="2">The sequence shown here is derived from an EMBL/GenBank/DDBJ whole genome shotgun (WGS) entry which is preliminary data.</text>
</comment>
<evidence type="ECO:0000259" key="1">
    <source>
        <dbReference type="PROSITE" id="PS51186"/>
    </source>
</evidence>
<evidence type="ECO:0000313" key="2">
    <source>
        <dbReference type="EMBL" id="MFC6238640.1"/>
    </source>
</evidence>
<accession>A0ABW1T2Z3</accession>
<dbReference type="PANTHER" id="PTHR43792:SF1">
    <property type="entry name" value="N-ACETYLTRANSFERASE DOMAIN-CONTAINING PROTEIN"/>
    <property type="match status" value="1"/>
</dbReference>
<keyword evidence="3" id="KW-1185">Reference proteome</keyword>
<gene>
    <name evidence="2" type="ORF">ACFQGU_12200</name>
</gene>
<dbReference type="GO" id="GO:0016746">
    <property type="term" value="F:acyltransferase activity"/>
    <property type="evidence" value="ECO:0007669"/>
    <property type="project" value="UniProtKB-KW"/>
</dbReference>
<dbReference type="RefSeq" id="WP_386767022.1">
    <property type="nucleotide sequence ID" value="NZ_JBHSTI010000008.1"/>
</dbReference>
<dbReference type="Proteomes" id="UP001596138">
    <property type="component" value="Unassembled WGS sequence"/>
</dbReference>
<dbReference type="PROSITE" id="PS51186">
    <property type="entry name" value="GNAT"/>
    <property type="match status" value="1"/>
</dbReference>
<proteinExistence type="predicted"/>
<keyword evidence="2" id="KW-0808">Transferase</keyword>
<sequence length="199" mass="22335">MTDDGLRTPRLSLRRWRTTDLEPFAAMNADPEVMRWFPSALDREGSDAMVGRIETHWADRGFGLWAVEVLASERGPAPFVGFVGLAVPRFEPPFAATDPCVEIGWRLARPWWGLGLATEGAREVLRQGFGDLGLTEVVSFTVPPNLASQRVMQKLGLRYDGVFTHPGAERSDWWAQHVLYRLEVDAWRARTEASGRTSP</sequence>
<feature type="domain" description="N-acetyltransferase" evidence="1">
    <location>
        <begin position="11"/>
        <end position="185"/>
    </location>
</feature>
<dbReference type="EC" id="2.3.-.-" evidence="2"/>
<dbReference type="InterPro" id="IPR016181">
    <property type="entry name" value="Acyl_CoA_acyltransferase"/>
</dbReference>
<name>A0ABW1T2Z3_9ACTN</name>
<protein>
    <submittedName>
        <fullName evidence="2">GNAT family N-acetyltransferase</fullName>
        <ecNumber evidence="2">2.3.-.-</ecNumber>
    </submittedName>
</protein>
<dbReference type="Pfam" id="PF13302">
    <property type="entry name" value="Acetyltransf_3"/>
    <property type="match status" value="1"/>
</dbReference>
<dbReference type="Gene3D" id="3.40.630.30">
    <property type="match status" value="1"/>
</dbReference>
<organism evidence="2 3">
    <name type="scientific">Longivirga aurantiaca</name>
    <dbReference type="NCBI Taxonomy" id="1837743"/>
    <lineage>
        <taxon>Bacteria</taxon>
        <taxon>Bacillati</taxon>
        <taxon>Actinomycetota</taxon>
        <taxon>Actinomycetes</taxon>
        <taxon>Sporichthyales</taxon>
        <taxon>Sporichthyaceae</taxon>
        <taxon>Longivirga</taxon>
    </lineage>
</organism>
<evidence type="ECO:0000313" key="3">
    <source>
        <dbReference type="Proteomes" id="UP001596138"/>
    </source>
</evidence>